<reference evidence="5" key="1">
    <citation type="submission" date="2023-03" db="UniProtKB">
        <authorList>
            <consortium name="EnsemblPlants"/>
        </authorList>
    </citation>
    <scope>IDENTIFICATION</scope>
</reference>
<keyword evidence="1" id="KW-0560">Oxidoreductase</keyword>
<dbReference type="Gene3D" id="3.50.50.60">
    <property type="entry name" value="FAD/NAD(P)-binding domain"/>
    <property type="match status" value="1"/>
</dbReference>
<dbReference type="InterPro" id="IPR036188">
    <property type="entry name" value="FAD/NAD-bd_sf"/>
</dbReference>
<dbReference type="EnsemblPlants" id="MELO3C029187.2.1">
    <property type="protein sequence ID" value="MELO3C029187.2.1"/>
    <property type="gene ID" value="MELO3C029187.2"/>
</dbReference>
<dbReference type="PANTHER" id="PTHR13847">
    <property type="entry name" value="SARCOSINE DEHYDROGENASE-RELATED"/>
    <property type="match status" value="1"/>
</dbReference>
<evidence type="ECO:0000313" key="5">
    <source>
        <dbReference type="EnsemblPlants" id="MELO3C029187.2.1"/>
    </source>
</evidence>
<sequence>MNEFIVARIWERASEFFPTLKEVSLSDIKHSSKVRIGLRPYMLDGKPVIGPVPGLSNVFLASGHEGGGLSLAMGTAEMIGNMVLGSPGKNNAAFSGLGLHVNQPLFPLPKSQHVVEGHQYRRNPQKSINFMRLHHIDMLFGIPLPRIPPFGLKFDVSGNKSLYGILAGPLLFLRLGSRFLSSILFSIFLSSLLNSLKLCRAFALSVQLYDDLPSIFNCSFTGNELVTECGTIKRVAGVCILP</sequence>
<accession>A0A9I9E5V6</accession>
<dbReference type="GO" id="GO:0005737">
    <property type="term" value="C:cytoplasm"/>
    <property type="evidence" value="ECO:0007669"/>
    <property type="project" value="TreeGrafter"/>
</dbReference>
<proteinExistence type="predicted"/>
<dbReference type="PANTHER" id="PTHR13847:SF287">
    <property type="entry name" value="FAD-DEPENDENT OXIDOREDUCTASE DOMAIN-CONTAINING PROTEIN 1"/>
    <property type="match status" value="1"/>
</dbReference>
<feature type="domain" description="FAD dependent oxidoreductase" evidence="4">
    <location>
        <begin position="5"/>
        <end position="80"/>
    </location>
</feature>
<evidence type="ECO:0000256" key="3">
    <source>
        <dbReference type="ARBA" id="ARBA00046185"/>
    </source>
</evidence>
<protein>
    <recommendedName>
        <fullName evidence="2">FAD-dependent oxidoreductase domain-containing protein 1</fullName>
    </recommendedName>
</protein>
<dbReference type="SUPFAM" id="SSF51971">
    <property type="entry name" value="Nucleotide-binding domain"/>
    <property type="match status" value="1"/>
</dbReference>
<dbReference type="InterPro" id="IPR006076">
    <property type="entry name" value="FAD-dep_OxRdtase"/>
</dbReference>
<organism evidence="5">
    <name type="scientific">Cucumis melo</name>
    <name type="common">Muskmelon</name>
    <dbReference type="NCBI Taxonomy" id="3656"/>
    <lineage>
        <taxon>Eukaryota</taxon>
        <taxon>Viridiplantae</taxon>
        <taxon>Streptophyta</taxon>
        <taxon>Embryophyta</taxon>
        <taxon>Tracheophyta</taxon>
        <taxon>Spermatophyta</taxon>
        <taxon>Magnoliopsida</taxon>
        <taxon>eudicotyledons</taxon>
        <taxon>Gunneridae</taxon>
        <taxon>Pentapetalae</taxon>
        <taxon>rosids</taxon>
        <taxon>fabids</taxon>
        <taxon>Cucurbitales</taxon>
        <taxon>Cucurbitaceae</taxon>
        <taxon>Benincaseae</taxon>
        <taxon>Cucumis</taxon>
    </lineage>
</organism>
<evidence type="ECO:0000259" key="4">
    <source>
        <dbReference type="Pfam" id="PF01266"/>
    </source>
</evidence>
<evidence type="ECO:0000256" key="2">
    <source>
        <dbReference type="ARBA" id="ARBA00039785"/>
    </source>
</evidence>
<dbReference type="Gramene" id="MELO3C029187.2.1">
    <property type="protein sequence ID" value="MELO3C029187.2.1"/>
    <property type="gene ID" value="MELO3C029187.2"/>
</dbReference>
<comment type="function">
    <text evidence="3">Required for the assembly of the mitochondrial membrane respiratory chain NADH dehydrogenase (Complex I). Involved in mid-late stages of complex I assembly.</text>
</comment>
<dbReference type="AlphaFoldDB" id="A0A9I9E5V6"/>
<dbReference type="Pfam" id="PF01266">
    <property type="entry name" value="DAO"/>
    <property type="match status" value="1"/>
</dbReference>
<evidence type="ECO:0000256" key="1">
    <source>
        <dbReference type="ARBA" id="ARBA00023002"/>
    </source>
</evidence>
<dbReference type="GO" id="GO:0016491">
    <property type="term" value="F:oxidoreductase activity"/>
    <property type="evidence" value="ECO:0007669"/>
    <property type="project" value="UniProtKB-KW"/>
</dbReference>
<name>A0A9I9E5V6_CUCME</name>